<gene>
    <name evidence="1" type="ORF">LY89DRAFT_239168</name>
</gene>
<dbReference type="KEGG" id="psco:LY89DRAFT_239168"/>
<accession>A0A194WT89</accession>
<evidence type="ECO:0000313" key="1">
    <source>
        <dbReference type="EMBL" id="KUJ11178.1"/>
    </source>
</evidence>
<keyword evidence="2" id="KW-1185">Reference proteome</keyword>
<organism evidence="1 2">
    <name type="scientific">Mollisia scopiformis</name>
    <name type="common">Conifer needle endophyte fungus</name>
    <name type="synonym">Phialocephala scopiformis</name>
    <dbReference type="NCBI Taxonomy" id="149040"/>
    <lineage>
        <taxon>Eukaryota</taxon>
        <taxon>Fungi</taxon>
        <taxon>Dikarya</taxon>
        <taxon>Ascomycota</taxon>
        <taxon>Pezizomycotina</taxon>
        <taxon>Leotiomycetes</taxon>
        <taxon>Helotiales</taxon>
        <taxon>Mollisiaceae</taxon>
        <taxon>Mollisia</taxon>
    </lineage>
</organism>
<dbReference type="InParanoid" id="A0A194WT89"/>
<dbReference type="Proteomes" id="UP000070700">
    <property type="component" value="Unassembled WGS sequence"/>
</dbReference>
<proteinExistence type="predicted"/>
<protein>
    <submittedName>
        <fullName evidence="1">Uncharacterized protein</fullName>
    </submittedName>
</protein>
<dbReference type="EMBL" id="KQ947427">
    <property type="protein sequence ID" value="KUJ11178.1"/>
    <property type="molecule type" value="Genomic_DNA"/>
</dbReference>
<dbReference type="OrthoDB" id="3515175at2759"/>
<dbReference type="GeneID" id="28815813"/>
<name>A0A194WT89_MOLSC</name>
<dbReference type="AlphaFoldDB" id="A0A194WT89"/>
<dbReference type="STRING" id="149040.A0A194WT89"/>
<reference evidence="1 2" key="1">
    <citation type="submission" date="2015-10" db="EMBL/GenBank/DDBJ databases">
        <title>Full genome of DAOMC 229536 Phialocephala scopiformis, a fungal endophyte of spruce producing the potent anti-insectan compound rugulosin.</title>
        <authorList>
            <consortium name="DOE Joint Genome Institute"/>
            <person name="Walker A.K."/>
            <person name="Frasz S.L."/>
            <person name="Seifert K.A."/>
            <person name="Miller J.D."/>
            <person name="Mondo S.J."/>
            <person name="Labutti K."/>
            <person name="Lipzen A."/>
            <person name="Dockter R."/>
            <person name="Kennedy M."/>
            <person name="Grigoriev I.V."/>
            <person name="Spatafora J.W."/>
        </authorList>
    </citation>
    <scope>NUCLEOTIDE SEQUENCE [LARGE SCALE GENOMIC DNA]</scope>
    <source>
        <strain evidence="1 2">CBS 120377</strain>
    </source>
</reference>
<dbReference type="RefSeq" id="XP_018065533.1">
    <property type="nucleotide sequence ID" value="XM_018206087.1"/>
</dbReference>
<sequence length="423" mass="47446">MATIAVDESLSEDRLDNGAEGVPAHEAHFQSPEHLYSYGRSPMINMMPLSAVQYYCIARGIFQNEQWDKAANSAFKLNGRHVIDAATLKATWGGAWKRNKMQENGNSRNVGVVRNRLGTIRGAALEIVIRVAFSTSLDNLPVLLDSARKLPDFWPTLKARIYSLPHLIVDSATAGQLLRTVLKDERTIDLSPFPLSEEQVSQILCHDSMNESSLIILSLSGNQNIRETLLSEILDRHKALEELHLLNTPQIPLQTKLELMSRVEGIMLMDSELLARAFLCTEVVEPSMAMDLKSQPTSFHYVQPVVSQITFLVCNQMTERLQRLPDGGLDVSKSNVDDPSGRRRQFTTTLSLEAINSDKLRTLHGLAKYIAWTSTFGAWVDFGSDTHYRGRQLALIFSTSTCTKNREYEATTISSDLYRFKSL</sequence>
<evidence type="ECO:0000313" key="2">
    <source>
        <dbReference type="Proteomes" id="UP000070700"/>
    </source>
</evidence>